<feature type="chain" id="PRO_5004651840" evidence="1">
    <location>
        <begin position="20"/>
        <end position="177"/>
    </location>
</feature>
<name>U4LR19_PYROM</name>
<organism evidence="2 3">
    <name type="scientific">Pyronema omphalodes (strain CBS 100304)</name>
    <name type="common">Pyronema confluens</name>
    <dbReference type="NCBI Taxonomy" id="1076935"/>
    <lineage>
        <taxon>Eukaryota</taxon>
        <taxon>Fungi</taxon>
        <taxon>Dikarya</taxon>
        <taxon>Ascomycota</taxon>
        <taxon>Pezizomycotina</taxon>
        <taxon>Pezizomycetes</taxon>
        <taxon>Pezizales</taxon>
        <taxon>Pyronemataceae</taxon>
        <taxon>Pyronema</taxon>
    </lineage>
</organism>
<accession>U4LR19</accession>
<evidence type="ECO:0000313" key="3">
    <source>
        <dbReference type="Proteomes" id="UP000018144"/>
    </source>
</evidence>
<feature type="signal peptide" evidence="1">
    <location>
        <begin position="1"/>
        <end position="19"/>
    </location>
</feature>
<proteinExistence type="predicted"/>
<evidence type="ECO:0000313" key="2">
    <source>
        <dbReference type="EMBL" id="CCX31770.1"/>
    </source>
</evidence>
<reference evidence="2 3" key="1">
    <citation type="journal article" date="2013" name="PLoS Genet.">
        <title>The genome and development-dependent transcriptomes of Pyronema confluens: a window into fungal evolution.</title>
        <authorList>
            <person name="Traeger S."/>
            <person name="Altegoer F."/>
            <person name="Freitag M."/>
            <person name="Gabaldon T."/>
            <person name="Kempken F."/>
            <person name="Kumar A."/>
            <person name="Marcet-Houben M."/>
            <person name="Poggeler S."/>
            <person name="Stajich J.E."/>
            <person name="Nowrousian M."/>
        </authorList>
    </citation>
    <scope>NUCLEOTIDE SEQUENCE [LARGE SCALE GENOMIC DNA]</scope>
    <source>
        <strain evidence="3">CBS 100304</strain>
        <tissue evidence="2">Vegetative mycelium</tissue>
    </source>
</reference>
<evidence type="ECO:0000256" key="1">
    <source>
        <dbReference type="SAM" id="SignalP"/>
    </source>
</evidence>
<dbReference type="EMBL" id="HF935650">
    <property type="protein sequence ID" value="CCX31770.1"/>
    <property type="molecule type" value="Genomic_DNA"/>
</dbReference>
<keyword evidence="1" id="KW-0732">Signal</keyword>
<keyword evidence="3" id="KW-1185">Reference proteome</keyword>
<sequence length="177" mass="20026">MIRQLFFFATAVLSALASAEGSAYNRFTLSVDTPISGLVWNQLMFFNGSAYIGNIKYNRESEALPLASYDLRYGMFFTSFHSNPTGTQRLFLYETQMQPISFTAPHSVYMPEGAAATGFDKQGDYLQFNGKDNWWACMVPTDQLQPYFTPSWKILWDGLGTAKGCEKVRLRIEKVSC</sequence>
<dbReference type="AlphaFoldDB" id="U4LR19"/>
<dbReference type="eggNOG" id="ENOG502SWYI">
    <property type="taxonomic scope" value="Eukaryota"/>
</dbReference>
<dbReference type="OrthoDB" id="5430620at2759"/>
<gene>
    <name evidence="2" type="ORF">PCON_11414</name>
</gene>
<dbReference type="Proteomes" id="UP000018144">
    <property type="component" value="Unassembled WGS sequence"/>
</dbReference>
<protein>
    <submittedName>
        <fullName evidence="2">Uncharacterized protein</fullName>
    </submittedName>
</protein>